<dbReference type="EMBL" id="JBBKZS010000041">
    <property type="protein sequence ID" value="MEJ8859878.1"/>
    <property type="molecule type" value="Genomic_DNA"/>
</dbReference>
<dbReference type="SUPFAM" id="SSF109709">
    <property type="entry name" value="KorB DNA-binding domain-like"/>
    <property type="match status" value="1"/>
</dbReference>
<feature type="domain" description="ParB-like N-terminal" evidence="3">
    <location>
        <begin position="85"/>
        <end position="180"/>
    </location>
</feature>
<dbReference type="InterPro" id="IPR037972">
    <property type="entry name" value="RepB_N"/>
</dbReference>
<evidence type="ECO:0000256" key="1">
    <source>
        <dbReference type="ARBA" id="ARBA00006295"/>
    </source>
</evidence>
<dbReference type="Proteomes" id="UP001367030">
    <property type="component" value="Unassembled WGS sequence"/>
</dbReference>
<dbReference type="RefSeq" id="WP_340339911.1">
    <property type="nucleotide sequence ID" value="NZ_JBBKZS010000041.1"/>
</dbReference>
<dbReference type="Pfam" id="PF18090">
    <property type="entry name" value="SoPB_HTH"/>
    <property type="match status" value="1"/>
</dbReference>
<dbReference type="InterPro" id="IPR040873">
    <property type="entry name" value="SoPB_HTH"/>
</dbReference>
<dbReference type="PANTHER" id="PTHR33375:SF1">
    <property type="entry name" value="CHROMOSOME-PARTITIONING PROTEIN PARB-RELATED"/>
    <property type="match status" value="1"/>
</dbReference>
<dbReference type="CDD" id="cd16405">
    <property type="entry name" value="RepB_like_N"/>
    <property type="match status" value="1"/>
</dbReference>
<accession>A0ABU8XJ26</accession>
<organism evidence="4 5">
    <name type="scientific">Variovorax robiniae</name>
    <dbReference type="NCBI Taxonomy" id="1836199"/>
    <lineage>
        <taxon>Bacteria</taxon>
        <taxon>Pseudomonadati</taxon>
        <taxon>Pseudomonadota</taxon>
        <taxon>Betaproteobacteria</taxon>
        <taxon>Burkholderiales</taxon>
        <taxon>Comamonadaceae</taxon>
        <taxon>Variovorax</taxon>
    </lineage>
</organism>
<dbReference type="NCBIfam" id="TIGR00180">
    <property type="entry name" value="parB_part"/>
    <property type="match status" value="1"/>
</dbReference>
<evidence type="ECO:0000313" key="5">
    <source>
        <dbReference type="Proteomes" id="UP001367030"/>
    </source>
</evidence>
<comment type="similarity">
    <text evidence="1">Belongs to the ParB family.</text>
</comment>
<dbReference type="InterPro" id="IPR003115">
    <property type="entry name" value="ParB_N"/>
</dbReference>
<gene>
    <name evidence="4" type="ORF">WKW79_35385</name>
</gene>
<protein>
    <submittedName>
        <fullName evidence="4">ParB/RepB/Spo0J family partition protein</fullName>
    </submittedName>
</protein>
<comment type="caution">
    <text evidence="4">The sequence shown here is derived from an EMBL/GenBank/DDBJ whole genome shotgun (WGS) entry which is preliminary data.</text>
</comment>
<evidence type="ECO:0000313" key="4">
    <source>
        <dbReference type="EMBL" id="MEJ8859878.1"/>
    </source>
</evidence>
<dbReference type="InterPro" id="IPR050336">
    <property type="entry name" value="Chromosome_partition/occlusion"/>
</dbReference>
<dbReference type="Gene3D" id="1.10.10.2830">
    <property type="match status" value="1"/>
</dbReference>
<dbReference type="InterPro" id="IPR004437">
    <property type="entry name" value="ParB/RepB/Spo0J"/>
</dbReference>
<evidence type="ECO:0000256" key="2">
    <source>
        <dbReference type="SAM" id="Coils"/>
    </source>
</evidence>
<dbReference type="Gene3D" id="3.90.1530.10">
    <property type="entry name" value="Conserved hypothetical protein from pyrococcus furiosus pfu- 392566-001, ParB domain"/>
    <property type="match status" value="1"/>
</dbReference>
<dbReference type="Pfam" id="PF02195">
    <property type="entry name" value="ParB_N"/>
    <property type="match status" value="1"/>
</dbReference>
<feature type="coiled-coil region" evidence="2">
    <location>
        <begin position="37"/>
        <end position="64"/>
    </location>
</feature>
<evidence type="ECO:0000259" key="3">
    <source>
        <dbReference type="SMART" id="SM00470"/>
    </source>
</evidence>
<dbReference type="PANTHER" id="PTHR33375">
    <property type="entry name" value="CHROMOSOME-PARTITIONING PROTEIN PARB-RELATED"/>
    <property type="match status" value="1"/>
</dbReference>
<sequence length="348" mass="37627">MGLRDKASKIDFAALLTPASGASTELKSPKTAPGAMMAHANDARSELLRENEELRGRAARTTELEAELAEAVSDLRAWDGAKPVRSLDPAQIGRSRFANRHASSYLGDDFERLKREIMEAGGNVQPIKVRPGKGGDEAAYEIVFGHRRHEACRQLGLPVLAVVDNLDDKTLFVEMDRENRERADLSPWEQGVMYLKALEQGLFGSNRQLATALGIDPSNLGKSLSLAKLPDDVVAAFATPLDIQLRWAPLLNKALEEDQPGLAKRAAEMAAHRGPRGPKAVLAYLVAPPATVSDVAAVEPLTLNSNGKKAATLRFDAVGRAALHVHRPLSAAQQAALRQMAEDFVKSL</sequence>
<dbReference type="SUPFAM" id="SSF110849">
    <property type="entry name" value="ParB/Sulfiredoxin"/>
    <property type="match status" value="1"/>
</dbReference>
<keyword evidence="5" id="KW-1185">Reference proteome</keyword>
<dbReference type="SMART" id="SM00470">
    <property type="entry name" value="ParB"/>
    <property type="match status" value="1"/>
</dbReference>
<keyword evidence="2" id="KW-0175">Coiled coil</keyword>
<reference evidence="4 5" key="1">
    <citation type="submission" date="2024-03" db="EMBL/GenBank/DDBJ databases">
        <title>Novel species of the genus Variovorax.</title>
        <authorList>
            <person name="Liu Q."/>
            <person name="Xin Y.-H."/>
        </authorList>
    </citation>
    <scope>NUCLEOTIDE SEQUENCE [LARGE SCALE GENOMIC DNA]</scope>
    <source>
        <strain evidence="4 5">KACC 18901</strain>
    </source>
</reference>
<proteinExistence type="inferred from homology"/>
<name>A0ABU8XJ26_9BURK</name>
<dbReference type="InterPro" id="IPR036086">
    <property type="entry name" value="ParB/Sulfiredoxin_sf"/>
</dbReference>